<dbReference type="Pfam" id="PF13796">
    <property type="entry name" value="Sensor"/>
    <property type="match status" value="1"/>
</dbReference>
<keyword evidence="8" id="KW-0902">Two-component regulatory system</keyword>
<evidence type="ECO:0000256" key="1">
    <source>
        <dbReference type="ARBA" id="ARBA00000085"/>
    </source>
</evidence>
<evidence type="ECO:0000256" key="6">
    <source>
        <dbReference type="ARBA" id="ARBA00022777"/>
    </source>
</evidence>
<feature type="domain" description="Signal transduction histidine kinase subgroup 3 dimerisation and phosphoacceptor" evidence="11">
    <location>
        <begin position="229"/>
        <end position="295"/>
    </location>
</feature>
<dbReference type="STRING" id="571913.VV02_22710"/>
<dbReference type="Pfam" id="PF07730">
    <property type="entry name" value="HisKA_3"/>
    <property type="match status" value="1"/>
</dbReference>
<dbReference type="InterPro" id="IPR036890">
    <property type="entry name" value="HATPase_C_sf"/>
</dbReference>
<dbReference type="InterPro" id="IPR011712">
    <property type="entry name" value="Sig_transdc_His_kin_sub3_dim/P"/>
</dbReference>
<dbReference type="PANTHER" id="PTHR24421:SF10">
    <property type="entry name" value="NITRATE_NITRITE SENSOR PROTEIN NARQ"/>
    <property type="match status" value="1"/>
</dbReference>
<dbReference type="GO" id="GO:0005524">
    <property type="term" value="F:ATP binding"/>
    <property type="evidence" value="ECO:0007669"/>
    <property type="project" value="UniProtKB-KW"/>
</dbReference>
<accession>A0A0K1JRP0</accession>
<feature type="domain" description="Putative sensor" evidence="12">
    <location>
        <begin position="24"/>
        <end position="198"/>
    </location>
</feature>
<evidence type="ECO:0000259" key="11">
    <source>
        <dbReference type="Pfam" id="PF07730"/>
    </source>
</evidence>
<evidence type="ECO:0000259" key="10">
    <source>
        <dbReference type="Pfam" id="PF02518"/>
    </source>
</evidence>
<comment type="catalytic activity">
    <reaction evidence="1">
        <text>ATP + protein L-histidine = ADP + protein N-phospho-L-histidine.</text>
        <dbReference type="EC" id="2.7.13.3"/>
    </reaction>
</comment>
<dbReference type="Gene3D" id="1.20.5.1930">
    <property type="match status" value="1"/>
</dbReference>
<dbReference type="Proteomes" id="UP000066480">
    <property type="component" value="Chromosome"/>
</dbReference>
<dbReference type="Gene3D" id="3.30.565.10">
    <property type="entry name" value="Histidine kinase-like ATPase, C-terminal domain"/>
    <property type="match status" value="1"/>
</dbReference>
<sequence>MPRPALLDEARRVVRRALVSLKWLLAGTGTALLAFGVLALVVLVALLCLIGVGLLLIGPTLSVVRPVAQLERRRLRAIGHPVDMTYDRLPRGAMAVWRYVRTDETTRRDLWWLGAHATVGLVVGLFAIQLPLSAVQGITIPVWWQAVSADDATVLNGFVHISSWPGAWMALVIGLVWLVLTVALPPVLLRAQTAAGRRWLPPHPDLDLSERVAQLTATRAAALDAHAVELRRIERALHDGAQNRLVTVAVLTGAARQAMARDPAEAEAILERAQTSAETALAELRSVVRSILPPVLERSGLPGAVSALAAQCPVPTRATVDVSQRCPAAVEASAYFAVAEGLTNVARHSKADRATVLVERRGSVLVVRIEDDGVGGAVLQQDSGLSGIQRRAEAHDGTLRVSSPVGGPTVVEVSLPCGS</sequence>
<dbReference type="Pfam" id="PF02518">
    <property type="entry name" value="HATPase_c"/>
    <property type="match status" value="1"/>
</dbReference>
<feature type="transmembrane region" description="Helical" evidence="9">
    <location>
        <begin position="49"/>
        <end position="68"/>
    </location>
</feature>
<evidence type="ECO:0000259" key="12">
    <source>
        <dbReference type="Pfam" id="PF13796"/>
    </source>
</evidence>
<keyword evidence="5" id="KW-0547">Nucleotide-binding</keyword>
<keyword evidence="9" id="KW-0472">Membrane</keyword>
<dbReference type="GO" id="GO:0016020">
    <property type="term" value="C:membrane"/>
    <property type="evidence" value="ECO:0007669"/>
    <property type="project" value="InterPro"/>
</dbReference>
<dbReference type="InterPro" id="IPR025828">
    <property type="entry name" value="Put_sensor_dom"/>
</dbReference>
<evidence type="ECO:0000256" key="9">
    <source>
        <dbReference type="SAM" id="Phobius"/>
    </source>
</evidence>
<evidence type="ECO:0000256" key="5">
    <source>
        <dbReference type="ARBA" id="ARBA00022741"/>
    </source>
</evidence>
<keyword evidence="9" id="KW-0812">Transmembrane</keyword>
<dbReference type="SUPFAM" id="SSF55874">
    <property type="entry name" value="ATPase domain of HSP90 chaperone/DNA topoisomerase II/histidine kinase"/>
    <property type="match status" value="1"/>
</dbReference>
<evidence type="ECO:0000256" key="3">
    <source>
        <dbReference type="ARBA" id="ARBA00022553"/>
    </source>
</evidence>
<dbReference type="CDD" id="cd16917">
    <property type="entry name" value="HATPase_UhpB-NarQ-NarX-like"/>
    <property type="match status" value="1"/>
</dbReference>
<dbReference type="EC" id="2.7.13.3" evidence="2"/>
<protein>
    <recommendedName>
        <fullName evidence="2">histidine kinase</fullName>
        <ecNumber evidence="2">2.7.13.3</ecNumber>
    </recommendedName>
</protein>
<keyword evidence="3" id="KW-0597">Phosphoprotein</keyword>
<evidence type="ECO:0000256" key="2">
    <source>
        <dbReference type="ARBA" id="ARBA00012438"/>
    </source>
</evidence>
<dbReference type="GO" id="GO:0000155">
    <property type="term" value="F:phosphorelay sensor kinase activity"/>
    <property type="evidence" value="ECO:0007669"/>
    <property type="project" value="InterPro"/>
</dbReference>
<evidence type="ECO:0000256" key="7">
    <source>
        <dbReference type="ARBA" id="ARBA00022840"/>
    </source>
</evidence>
<proteinExistence type="predicted"/>
<feature type="transmembrane region" description="Helical" evidence="9">
    <location>
        <begin position="167"/>
        <end position="189"/>
    </location>
</feature>
<evidence type="ECO:0000256" key="4">
    <source>
        <dbReference type="ARBA" id="ARBA00022679"/>
    </source>
</evidence>
<keyword evidence="9" id="KW-1133">Transmembrane helix</keyword>
<keyword evidence="4" id="KW-0808">Transferase</keyword>
<dbReference type="InterPro" id="IPR003594">
    <property type="entry name" value="HATPase_dom"/>
</dbReference>
<feature type="domain" description="Histidine kinase/HSP90-like ATPase" evidence="10">
    <location>
        <begin position="334"/>
        <end position="417"/>
    </location>
</feature>
<feature type="transmembrane region" description="Helical" evidence="9">
    <location>
        <begin position="21"/>
        <end position="43"/>
    </location>
</feature>
<evidence type="ECO:0000256" key="8">
    <source>
        <dbReference type="ARBA" id="ARBA00023012"/>
    </source>
</evidence>
<gene>
    <name evidence="13" type="ORF">VV02_22710</name>
</gene>
<evidence type="ECO:0000313" key="14">
    <source>
        <dbReference type="Proteomes" id="UP000066480"/>
    </source>
</evidence>
<keyword evidence="7" id="KW-0067">ATP-binding</keyword>
<dbReference type="InterPro" id="IPR050482">
    <property type="entry name" value="Sensor_HK_TwoCompSys"/>
</dbReference>
<dbReference type="KEGG" id="lmoi:VV02_22710"/>
<reference evidence="13 14" key="1">
    <citation type="submission" date="2015-03" db="EMBL/GenBank/DDBJ databases">
        <title>Luteipulveratus halotolerans sp. nov., a novel actinobacterium (Dermacoccaceae) from Sarawak, Malaysia.</title>
        <authorList>
            <person name="Juboi H."/>
            <person name="Basik A."/>
            <person name="Shamsul S.S."/>
            <person name="Arnold P."/>
            <person name="Schmitt E.K."/>
            <person name="Sanglier J.-J."/>
            <person name="Yeo T."/>
        </authorList>
    </citation>
    <scope>NUCLEOTIDE SEQUENCE [LARGE SCALE GENOMIC DNA]</scope>
    <source>
        <strain evidence="13 14">MN07-A0370</strain>
    </source>
</reference>
<dbReference type="PATRIC" id="fig|571913.6.peg.4600"/>
<keyword evidence="6 13" id="KW-0418">Kinase</keyword>
<dbReference type="AlphaFoldDB" id="A0A0K1JRP0"/>
<organism evidence="13 14">
    <name type="scientific">Luteipulveratus mongoliensis</name>
    <dbReference type="NCBI Taxonomy" id="571913"/>
    <lineage>
        <taxon>Bacteria</taxon>
        <taxon>Bacillati</taxon>
        <taxon>Actinomycetota</taxon>
        <taxon>Actinomycetes</taxon>
        <taxon>Micrococcales</taxon>
        <taxon>Dermacoccaceae</taxon>
        <taxon>Luteipulveratus</taxon>
    </lineage>
</organism>
<dbReference type="PANTHER" id="PTHR24421">
    <property type="entry name" value="NITRATE/NITRITE SENSOR PROTEIN NARX-RELATED"/>
    <property type="match status" value="1"/>
</dbReference>
<keyword evidence="14" id="KW-1185">Reference proteome</keyword>
<dbReference type="GO" id="GO:0046983">
    <property type="term" value="F:protein dimerization activity"/>
    <property type="evidence" value="ECO:0007669"/>
    <property type="project" value="InterPro"/>
</dbReference>
<name>A0A0K1JRP0_9MICO</name>
<evidence type="ECO:0000313" key="13">
    <source>
        <dbReference type="EMBL" id="AKU19215.1"/>
    </source>
</evidence>
<dbReference type="EMBL" id="CP011112">
    <property type="protein sequence ID" value="AKU19215.1"/>
    <property type="molecule type" value="Genomic_DNA"/>
</dbReference>
<feature type="transmembrane region" description="Helical" evidence="9">
    <location>
        <begin position="110"/>
        <end position="132"/>
    </location>
</feature>